<organism evidence="2 3">
    <name type="scientific">Mycena sanguinolenta</name>
    <dbReference type="NCBI Taxonomy" id="230812"/>
    <lineage>
        <taxon>Eukaryota</taxon>
        <taxon>Fungi</taxon>
        <taxon>Dikarya</taxon>
        <taxon>Basidiomycota</taxon>
        <taxon>Agaricomycotina</taxon>
        <taxon>Agaricomycetes</taxon>
        <taxon>Agaricomycetidae</taxon>
        <taxon>Agaricales</taxon>
        <taxon>Marasmiineae</taxon>
        <taxon>Mycenaceae</taxon>
        <taxon>Mycena</taxon>
    </lineage>
</organism>
<feature type="region of interest" description="Disordered" evidence="1">
    <location>
        <begin position="1"/>
        <end position="22"/>
    </location>
</feature>
<protein>
    <submittedName>
        <fullName evidence="2">BTB domain-containing protein</fullName>
    </submittedName>
</protein>
<accession>A0A8H7DCE0</accession>
<dbReference type="AlphaFoldDB" id="A0A8H7DCE0"/>
<proteinExistence type="predicted"/>
<dbReference type="Proteomes" id="UP000623467">
    <property type="component" value="Unassembled WGS sequence"/>
</dbReference>
<keyword evidence="3" id="KW-1185">Reference proteome</keyword>
<dbReference type="OrthoDB" id="3217871at2759"/>
<gene>
    <name evidence="2" type="ORF">MSAN_00662800</name>
</gene>
<dbReference type="EMBL" id="JACAZH010000004">
    <property type="protein sequence ID" value="KAF7370314.1"/>
    <property type="molecule type" value="Genomic_DNA"/>
</dbReference>
<sequence>MHSSVFRDMQGLPQPPDQPTIDGCPIAELSDDPKDVEYLLKALYVPAFHCEKMLPLPGIGALIRLGRKYDFKYLFDSAVARLTTEIPPTLEEFDAETTGSIDWGEAESTLDLIALASGNNICLLSHLHTILPFRAGLR</sequence>
<reference evidence="2" key="1">
    <citation type="submission" date="2020-05" db="EMBL/GenBank/DDBJ databases">
        <title>Mycena genomes resolve the evolution of fungal bioluminescence.</title>
        <authorList>
            <person name="Tsai I.J."/>
        </authorList>
    </citation>
    <scope>NUCLEOTIDE SEQUENCE</scope>
    <source>
        <strain evidence="2">160909Yilan</strain>
    </source>
</reference>
<comment type="caution">
    <text evidence="2">The sequence shown here is derived from an EMBL/GenBank/DDBJ whole genome shotgun (WGS) entry which is preliminary data.</text>
</comment>
<name>A0A8H7DCE0_9AGAR</name>
<evidence type="ECO:0000256" key="1">
    <source>
        <dbReference type="SAM" id="MobiDB-lite"/>
    </source>
</evidence>
<evidence type="ECO:0000313" key="3">
    <source>
        <dbReference type="Proteomes" id="UP000623467"/>
    </source>
</evidence>
<evidence type="ECO:0000313" key="2">
    <source>
        <dbReference type="EMBL" id="KAF7370314.1"/>
    </source>
</evidence>